<dbReference type="PATRIC" id="fig|1317124.6.peg.1855"/>
<evidence type="ECO:0000313" key="1">
    <source>
        <dbReference type="EMBL" id="KFE35127.1"/>
    </source>
</evidence>
<reference evidence="2" key="1">
    <citation type="submission" date="2013-04" db="EMBL/GenBank/DDBJ databases">
        <title>Thioclava sp. 13D2W-2 Genome Sequencing.</title>
        <authorList>
            <person name="Lai Q."/>
            <person name="Li G."/>
            <person name="Shao Z."/>
        </authorList>
    </citation>
    <scope>NUCLEOTIDE SEQUENCE [LARGE SCALE GENOMIC DNA]</scope>
    <source>
        <strain evidence="2">13D2W-2</strain>
    </source>
</reference>
<comment type="caution">
    <text evidence="1">The sequence shown here is derived from an EMBL/GenBank/DDBJ whole genome shotgun (WGS) entry which is preliminary data.</text>
</comment>
<dbReference type="InterPro" id="IPR009200">
    <property type="entry name" value="DUF1269_membrane"/>
</dbReference>
<keyword evidence="2" id="KW-1185">Reference proteome</keyword>
<dbReference type="OrthoDB" id="275223at2"/>
<evidence type="ECO:0008006" key="3">
    <source>
        <dbReference type="Google" id="ProtNLM"/>
    </source>
</evidence>
<dbReference type="Pfam" id="PF06897">
    <property type="entry name" value="DUF1269"/>
    <property type="match status" value="1"/>
</dbReference>
<accession>A0A085TWN0</accession>
<dbReference type="STRING" id="1317124.DW2_09136"/>
<sequence>MSELLILAHDTESAGFALRDQLEALRREGMISAQDIVLVTREPTGDVRLHQEANTTAMGAVGGAVWGGLLGLVFMAPVIGAAIGAGAGAVAGHATDLGINDGFLHAAGESLPEGGSAVFVLLHKGTAHETLDRLHRLGHVSDRMLQTRIEPDFHHRIETALREGGTTALTGREISQGSIGDLARIVGPSAL</sequence>
<organism evidence="1 2">
    <name type="scientific">Thioclava atlantica</name>
    <dbReference type="NCBI Taxonomy" id="1317124"/>
    <lineage>
        <taxon>Bacteria</taxon>
        <taxon>Pseudomonadati</taxon>
        <taxon>Pseudomonadota</taxon>
        <taxon>Alphaproteobacteria</taxon>
        <taxon>Rhodobacterales</taxon>
        <taxon>Paracoccaceae</taxon>
        <taxon>Thioclava</taxon>
    </lineage>
</organism>
<reference evidence="1 2" key="2">
    <citation type="journal article" date="2015" name="Antonie Van Leeuwenhoek">
        <title>Thioclava indica sp. nov., isolated from surface seawater of the Indian Ocean.</title>
        <authorList>
            <person name="Liu Y."/>
            <person name="Lai Q."/>
            <person name="Du J."/>
            <person name="Xu H."/>
            <person name="Jiang L."/>
            <person name="Shao Z."/>
        </authorList>
    </citation>
    <scope>NUCLEOTIDE SEQUENCE [LARGE SCALE GENOMIC DNA]</scope>
    <source>
        <strain evidence="1 2">13D2W-2</strain>
    </source>
</reference>
<gene>
    <name evidence="1" type="ORF">DW2_09136</name>
</gene>
<evidence type="ECO:0000313" key="2">
    <source>
        <dbReference type="Proteomes" id="UP000028607"/>
    </source>
</evidence>
<protein>
    <recommendedName>
        <fullName evidence="3">Membrane protein of uknown function UCP014873</fullName>
    </recommendedName>
</protein>
<proteinExistence type="predicted"/>
<dbReference type="eggNOG" id="COG4803">
    <property type="taxonomic scope" value="Bacteria"/>
</dbReference>
<dbReference type="RefSeq" id="WP_051855753.1">
    <property type="nucleotide sequence ID" value="NZ_AQRC01000006.1"/>
</dbReference>
<name>A0A085TWN0_9RHOB</name>
<dbReference type="EMBL" id="AQRC01000006">
    <property type="protein sequence ID" value="KFE35127.1"/>
    <property type="molecule type" value="Genomic_DNA"/>
</dbReference>
<dbReference type="Proteomes" id="UP000028607">
    <property type="component" value="Unassembled WGS sequence"/>
</dbReference>
<dbReference type="AlphaFoldDB" id="A0A085TWN0"/>